<dbReference type="PATRIC" id="fig|1807.14.peg.2090"/>
<keyword evidence="2" id="KW-0963">Cytoplasm</keyword>
<dbReference type="EMBL" id="JYNU01000011">
    <property type="protein sequence ID" value="KMO77032.1"/>
    <property type="molecule type" value="Genomic_DNA"/>
</dbReference>
<dbReference type="Gene3D" id="3.90.1200.10">
    <property type="match status" value="1"/>
</dbReference>
<accession>A0A0J6W611</accession>
<evidence type="ECO:0000256" key="3">
    <source>
        <dbReference type="ARBA" id="ARBA00022679"/>
    </source>
</evidence>
<evidence type="ECO:0000256" key="1">
    <source>
        <dbReference type="ARBA" id="ARBA00004496"/>
    </source>
</evidence>
<proteinExistence type="predicted"/>
<evidence type="ECO:0000256" key="2">
    <source>
        <dbReference type="ARBA" id="ARBA00022490"/>
    </source>
</evidence>
<comment type="catalytic activity">
    <reaction evidence="5">
        <text>(5R)-5-hydroxy-L-lysine + GTP = (5R)-5-phosphooxy-L-lysine + GDP + H(+)</text>
        <dbReference type="Rhea" id="RHEA:19049"/>
        <dbReference type="ChEBI" id="CHEBI:15378"/>
        <dbReference type="ChEBI" id="CHEBI:37565"/>
        <dbReference type="ChEBI" id="CHEBI:57882"/>
        <dbReference type="ChEBI" id="CHEBI:58189"/>
        <dbReference type="ChEBI" id="CHEBI:58357"/>
        <dbReference type="EC" id="2.7.1.81"/>
    </reaction>
</comment>
<sequence>MTDAFPDRALAIPLRSRVRDGGVFRGSAALHRIARESALDESPAERFPEQQVAAELRRQYDLAGQLSRIPTEKDDTFRLATDIGRFLVKIAPATEAAQIVNLQSAVMLHLEKSRPAIPVQRLIRGVRGQVESTVVDPRGNARLMRVMSYLDGDLLASTIPTPTQFQKVGAMLARLDSGLAGFRHPGESRSLIWDLKNFLHVRPLLELVNDHDDVTMATWIFDQFEALVAPRIGTLPTQMIHGDFSPFNVVVDPAADDFVTGVIDFGDVVRSPVLFELAVAVANQIGLDDRRPWDSAVEIVRGYRAVRPVPDRDVALLAIAGPARLLLRALIFGWRAAIHPHSRDYGLSHSAQDWTRLRCALSVASPTVQALLSAAGASFQTGEN</sequence>
<dbReference type="RefSeq" id="WP_053079332.1">
    <property type="nucleotide sequence ID" value="NZ_JYNU01000011.1"/>
</dbReference>
<dbReference type="PANTHER" id="PTHR21064">
    <property type="entry name" value="AMINOGLYCOSIDE PHOSPHOTRANSFERASE DOMAIN-CONTAINING PROTEIN-RELATED"/>
    <property type="match status" value="1"/>
</dbReference>
<keyword evidence="4 10" id="KW-0418">Kinase</keyword>
<gene>
    <name evidence="10" type="primary">thrB_4</name>
    <name evidence="10" type="ORF">MOBUDSM44075_02072</name>
</gene>
<evidence type="ECO:0000256" key="6">
    <source>
        <dbReference type="ARBA" id="ARBA00037368"/>
    </source>
</evidence>
<dbReference type="PANTHER" id="PTHR21064:SF1">
    <property type="entry name" value="HYDROXYLYSINE KINASE"/>
    <property type="match status" value="1"/>
</dbReference>
<evidence type="ECO:0000313" key="11">
    <source>
        <dbReference type="Proteomes" id="UP000036313"/>
    </source>
</evidence>
<dbReference type="SUPFAM" id="SSF56112">
    <property type="entry name" value="Protein kinase-like (PK-like)"/>
    <property type="match status" value="1"/>
</dbReference>
<name>A0A0J6W611_9MYCO</name>
<dbReference type="InterPro" id="IPR002575">
    <property type="entry name" value="Aminoglycoside_PTrfase"/>
</dbReference>
<dbReference type="GO" id="GO:0005737">
    <property type="term" value="C:cytoplasm"/>
    <property type="evidence" value="ECO:0007669"/>
    <property type="project" value="UniProtKB-SubCell"/>
</dbReference>
<comment type="caution">
    <text evidence="10">The sequence shown here is derived from an EMBL/GenBank/DDBJ whole genome shotgun (WGS) entry which is preliminary data.</text>
</comment>
<evidence type="ECO:0000256" key="7">
    <source>
        <dbReference type="ARBA" id="ARBA00038873"/>
    </source>
</evidence>
<comment type="function">
    <text evidence="6">Catalyzes the GTP-dependent phosphorylation of 5-hydroxy-L-lysine.</text>
</comment>
<organism evidence="10 11">
    <name type="scientific">Mycolicibacterium obuense</name>
    <dbReference type="NCBI Taxonomy" id="1807"/>
    <lineage>
        <taxon>Bacteria</taxon>
        <taxon>Bacillati</taxon>
        <taxon>Actinomycetota</taxon>
        <taxon>Actinomycetes</taxon>
        <taxon>Mycobacteriales</taxon>
        <taxon>Mycobacteriaceae</taxon>
        <taxon>Mycolicibacterium</taxon>
    </lineage>
</organism>
<dbReference type="EC" id="2.7.1.81" evidence="7"/>
<dbReference type="Pfam" id="PF01636">
    <property type="entry name" value="APH"/>
    <property type="match status" value="1"/>
</dbReference>
<evidence type="ECO:0000256" key="8">
    <source>
        <dbReference type="ARBA" id="ARBA00040505"/>
    </source>
</evidence>
<feature type="domain" description="Aminoglycoside phosphotransferase" evidence="9">
    <location>
        <begin position="74"/>
        <end position="300"/>
    </location>
</feature>
<reference evidence="10 11" key="1">
    <citation type="journal article" date="2015" name="Genome Biol. Evol.">
        <title>Characterization of Three Mycobacterium spp. with Potential Use in Bioremediation by Genome Sequencing and Comparative Genomics.</title>
        <authorList>
            <person name="Das S."/>
            <person name="Pettersson B.M."/>
            <person name="Behra P.R."/>
            <person name="Ramesh M."/>
            <person name="Dasgupta S."/>
            <person name="Bhattacharya A."/>
            <person name="Kirsebom L.A."/>
        </authorList>
    </citation>
    <scope>NUCLEOTIDE SEQUENCE [LARGE SCALE GENOMIC DNA]</scope>
    <source>
        <strain evidence="10 11">DSM 44075</strain>
    </source>
</reference>
<dbReference type="AlphaFoldDB" id="A0A0J6W611"/>
<dbReference type="InterPro" id="IPR011009">
    <property type="entry name" value="Kinase-like_dom_sf"/>
</dbReference>
<evidence type="ECO:0000256" key="5">
    <source>
        <dbReference type="ARBA" id="ARBA00036820"/>
    </source>
</evidence>
<protein>
    <recommendedName>
        <fullName evidence="8">Hydroxylysine kinase</fullName>
        <ecNumber evidence="7">2.7.1.81</ecNumber>
    </recommendedName>
</protein>
<evidence type="ECO:0000259" key="9">
    <source>
        <dbReference type="Pfam" id="PF01636"/>
    </source>
</evidence>
<dbReference type="GO" id="GO:0047992">
    <property type="term" value="F:hydroxylysine kinase activity"/>
    <property type="evidence" value="ECO:0007669"/>
    <property type="project" value="UniProtKB-EC"/>
</dbReference>
<evidence type="ECO:0000256" key="4">
    <source>
        <dbReference type="ARBA" id="ARBA00022777"/>
    </source>
</evidence>
<dbReference type="InterPro" id="IPR050249">
    <property type="entry name" value="Pseudomonas-type_ThrB"/>
</dbReference>
<dbReference type="Proteomes" id="UP000036313">
    <property type="component" value="Unassembled WGS sequence"/>
</dbReference>
<evidence type="ECO:0000313" key="10">
    <source>
        <dbReference type="EMBL" id="KMO77032.1"/>
    </source>
</evidence>
<keyword evidence="3 10" id="KW-0808">Transferase</keyword>
<comment type="subcellular location">
    <subcellularLocation>
        <location evidence="1">Cytoplasm</location>
    </subcellularLocation>
</comment>